<feature type="domain" description="Phage shock protein PspC N-terminal" evidence="5">
    <location>
        <begin position="1"/>
        <end position="47"/>
    </location>
</feature>
<keyword evidence="2" id="KW-0418">Kinase</keyword>
<evidence type="ECO:0000256" key="2">
    <source>
        <dbReference type="ARBA" id="ARBA00022777"/>
    </source>
</evidence>
<organism evidence="6 7">
    <name type="scientific">Trueperella bialowiezensis</name>
    <dbReference type="NCBI Taxonomy" id="312285"/>
    <lineage>
        <taxon>Bacteria</taxon>
        <taxon>Bacillati</taxon>
        <taxon>Actinomycetota</taxon>
        <taxon>Actinomycetes</taxon>
        <taxon>Actinomycetales</taxon>
        <taxon>Actinomycetaceae</taxon>
        <taxon>Trueperella</taxon>
    </lineage>
</organism>
<feature type="transmembrane region" description="Helical" evidence="4">
    <location>
        <begin position="96"/>
        <end position="114"/>
    </location>
</feature>
<dbReference type="Proteomes" id="UP000269542">
    <property type="component" value="Chromosome"/>
</dbReference>
<name>A0A448PC18_9ACTO</name>
<dbReference type="GO" id="GO:0000160">
    <property type="term" value="P:phosphorelay signal transduction system"/>
    <property type="evidence" value="ECO:0007669"/>
    <property type="project" value="UniProtKB-KW"/>
</dbReference>
<dbReference type="EMBL" id="LR134476">
    <property type="protein sequence ID" value="VEI12493.1"/>
    <property type="molecule type" value="Genomic_DNA"/>
</dbReference>
<proteinExistence type="predicted"/>
<dbReference type="Pfam" id="PF04024">
    <property type="entry name" value="PspC"/>
    <property type="match status" value="1"/>
</dbReference>
<evidence type="ECO:0000256" key="4">
    <source>
        <dbReference type="SAM" id="Phobius"/>
    </source>
</evidence>
<evidence type="ECO:0000259" key="5">
    <source>
        <dbReference type="Pfam" id="PF04024"/>
    </source>
</evidence>
<sequence length="378" mass="40099">MVAGVCRGLAVHLGGKTWAWRLGCVALAWTGIVPVIYVALALTTPRERPAVAVENQRLAKPLVKLRPDSSKLTAAALIFLLAIIVFGLIIGAGNLYVMNALCVALIVVGAGIAWSSRGSRASTATMLAGLVIAALGAIILVTNSRPSSTFETAILSGIAVLAAAAFVLYPALARSATLVKEIDEQRIREETRADIAAHLHDSVLQTLALIRARADSPHEVRVLARQQEQELRDYLYSNRADADTSLADALTAKARDVENAYGVEIDVVITGDQQPTPAGRALIEAAGEALTNACKHGEGPVSVYGELGEGADVWIRDRGAGFDLGAVAEDRIGIRHSIYGRMERAGGRATIRTPLQSGGTEVHLQLNPQADNRREESL</sequence>
<dbReference type="GO" id="GO:0004673">
    <property type="term" value="F:protein histidine kinase activity"/>
    <property type="evidence" value="ECO:0007669"/>
    <property type="project" value="UniProtKB-EC"/>
</dbReference>
<dbReference type="InterPro" id="IPR050482">
    <property type="entry name" value="Sensor_HK_TwoCompSys"/>
</dbReference>
<keyword evidence="4" id="KW-0472">Membrane</keyword>
<feature type="transmembrane region" description="Helical" evidence="4">
    <location>
        <begin position="153"/>
        <end position="172"/>
    </location>
</feature>
<keyword evidence="4" id="KW-1133">Transmembrane helix</keyword>
<protein>
    <submittedName>
        <fullName evidence="6">Nitrate/nitrite sensor protein narX</fullName>
        <ecNumber evidence="6">2.7.13.3</ecNumber>
    </submittedName>
</protein>
<evidence type="ECO:0000313" key="6">
    <source>
        <dbReference type="EMBL" id="VEI12493.1"/>
    </source>
</evidence>
<keyword evidence="1 6" id="KW-0808">Transferase</keyword>
<dbReference type="InterPro" id="IPR036890">
    <property type="entry name" value="HATPase_C_sf"/>
</dbReference>
<evidence type="ECO:0000256" key="3">
    <source>
        <dbReference type="ARBA" id="ARBA00023012"/>
    </source>
</evidence>
<dbReference type="EC" id="2.7.13.3" evidence="6"/>
<dbReference type="SUPFAM" id="SSF55874">
    <property type="entry name" value="ATPase domain of HSP90 chaperone/DNA topoisomerase II/histidine kinase"/>
    <property type="match status" value="1"/>
</dbReference>
<dbReference type="Gene3D" id="3.30.565.10">
    <property type="entry name" value="Histidine kinase-like ATPase, C-terminal domain"/>
    <property type="match status" value="1"/>
</dbReference>
<keyword evidence="3" id="KW-0902">Two-component regulatory system</keyword>
<gene>
    <name evidence="6" type="primary">narX</name>
    <name evidence="6" type="ORF">NCTC13354_00172</name>
</gene>
<dbReference type="PANTHER" id="PTHR24421:SF61">
    <property type="entry name" value="OXYGEN SENSOR HISTIDINE KINASE NREB"/>
    <property type="match status" value="1"/>
</dbReference>
<accession>A0A448PC18</accession>
<feature type="transmembrane region" description="Helical" evidence="4">
    <location>
        <begin position="18"/>
        <end position="40"/>
    </location>
</feature>
<dbReference type="InterPro" id="IPR007168">
    <property type="entry name" value="Phageshock_PspC_N"/>
</dbReference>
<keyword evidence="4" id="KW-0812">Transmembrane</keyword>
<dbReference type="KEGG" id="tbw:NCTC13354_00172"/>
<evidence type="ECO:0000313" key="7">
    <source>
        <dbReference type="Proteomes" id="UP000269542"/>
    </source>
</evidence>
<evidence type="ECO:0000256" key="1">
    <source>
        <dbReference type="ARBA" id="ARBA00022679"/>
    </source>
</evidence>
<keyword evidence="7" id="KW-1185">Reference proteome</keyword>
<feature type="transmembrane region" description="Helical" evidence="4">
    <location>
        <begin position="72"/>
        <end position="90"/>
    </location>
</feature>
<reference evidence="6 7" key="1">
    <citation type="submission" date="2018-12" db="EMBL/GenBank/DDBJ databases">
        <authorList>
            <consortium name="Pathogen Informatics"/>
        </authorList>
    </citation>
    <scope>NUCLEOTIDE SEQUENCE [LARGE SCALE GENOMIC DNA]</scope>
    <source>
        <strain evidence="6 7">NCTC13354</strain>
    </source>
</reference>
<feature type="transmembrane region" description="Helical" evidence="4">
    <location>
        <begin position="121"/>
        <end position="141"/>
    </location>
</feature>
<dbReference type="PANTHER" id="PTHR24421">
    <property type="entry name" value="NITRATE/NITRITE SENSOR PROTEIN NARX-RELATED"/>
    <property type="match status" value="1"/>
</dbReference>
<dbReference type="AlphaFoldDB" id="A0A448PC18"/>